<dbReference type="Proteomes" id="UP000033058">
    <property type="component" value="Chromosome"/>
</dbReference>
<dbReference type="EMBL" id="CP009509">
    <property type="protein sequence ID" value="AKB39666.1"/>
    <property type="molecule type" value="Genomic_DNA"/>
</dbReference>
<organism evidence="1 2">
    <name type="scientific">Methanosarcina mazei WWM610</name>
    <dbReference type="NCBI Taxonomy" id="1434117"/>
    <lineage>
        <taxon>Archaea</taxon>
        <taxon>Methanobacteriati</taxon>
        <taxon>Methanobacteriota</taxon>
        <taxon>Stenosarchaea group</taxon>
        <taxon>Methanomicrobia</taxon>
        <taxon>Methanosarcinales</taxon>
        <taxon>Methanosarcinaceae</taxon>
        <taxon>Methanosarcina</taxon>
    </lineage>
</organism>
<dbReference type="GeneID" id="24850302"/>
<evidence type="ECO:0000313" key="1">
    <source>
        <dbReference type="EMBL" id="AKB39666.1"/>
    </source>
</evidence>
<protein>
    <submittedName>
        <fullName evidence="1">Uncharacterized protein</fullName>
    </submittedName>
</protein>
<reference evidence="1 2" key="1">
    <citation type="submission" date="2014-07" db="EMBL/GenBank/DDBJ databases">
        <title>Methanogenic archaea and the global carbon cycle.</title>
        <authorList>
            <person name="Henriksen J.R."/>
            <person name="Luke J."/>
            <person name="Reinhart S."/>
            <person name="Benedict M.N."/>
            <person name="Youngblut N.D."/>
            <person name="Metcalf M.E."/>
            <person name="Whitaker R.J."/>
            <person name="Metcalf W.W."/>
        </authorList>
    </citation>
    <scope>NUCLEOTIDE SEQUENCE [LARGE SCALE GENOMIC DNA]</scope>
    <source>
        <strain evidence="1 2">WWM610</strain>
    </source>
</reference>
<dbReference type="AlphaFoldDB" id="A0A0E3LEV2"/>
<proteinExistence type="predicted"/>
<dbReference type="RefSeq" id="WP_048041694.1">
    <property type="nucleotide sequence ID" value="NZ_CP009509.1"/>
</dbReference>
<accession>A0A0E3LEV2</accession>
<dbReference type="PATRIC" id="fig|1434117.4.peg.835"/>
<evidence type="ECO:0000313" key="2">
    <source>
        <dbReference type="Proteomes" id="UP000033058"/>
    </source>
</evidence>
<dbReference type="HOGENOM" id="CLU_2766103_0_0_2"/>
<sequence>METRITGGTAELARRIYWVGSIDWNGRETSGSFTGLPPRVGVGRPVTSALLSEKNYLIDTVKAPFAEEM</sequence>
<name>A0A0E3LEV2_METMZ</name>
<gene>
    <name evidence="1" type="ORF">MSMAW_0675</name>
</gene>